<evidence type="ECO:0000313" key="9">
    <source>
        <dbReference type="Proteomes" id="UP001338137"/>
    </source>
</evidence>
<proteinExistence type="predicted"/>
<dbReference type="InterPro" id="IPR000297">
    <property type="entry name" value="PPIase_PpiC"/>
</dbReference>
<comment type="catalytic activity">
    <reaction evidence="1">
        <text>[protein]-peptidylproline (omega=180) = [protein]-peptidylproline (omega=0)</text>
        <dbReference type="Rhea" id="RHEA:16237"/>
        <dbReference type="Rhea" id="RHEA-COMP:10747"/>
        <dbReference type="Rhea" id="RHEA-COMP:10748"/>
        <dbReference type="ChEBI" id="CHEBI:83833"/>
        <dbReference type="ChEBI" id="CHEBI:83834"/>
        <dbReference type="EC" id="5.2.1.8"/>
    </reaction>
</comment>
<evidence type="ECO:0000313" key="8">
    <source>
        <dbReference type="EMBL" id="MEC0230282.1"/>
    </source>
</evidence>
<dbReference type="PANTHER" id="PTHR47245">
    <property type="entry name" value="PEPTIDYLPROLYL ISOMERASE"/>
    <property type="match status" value="1"/>
</dbReference>
<dbReference type="Proteomes" id="UP001338137">
    <property type="component" value="Unassembled WGS sequence"/>
</dbReference>
<dbReference type="SUPFAM" id="SSF54534">
    <property type="entry name" value="FKBP-like"/>
    <property type="match status" value="1"/>
</dbReference>
<dbReference type="RefSeq" id="WP_326074337.1">
    <property type="nucleotide sequence ID" value="NZ_JARLKY010000063.1"/>
</dbReference>
<reference evidence="8 9" key="1">
    <citation type="submission" date="2023-03" db="EMBL/GenBank/DDBJ databases">
        <title>Bacillus Genome Sequencing.</title>
        <authorList>
            <person name="Dunlap C."/>
        </authorList>
    </citation>
    <scope>NUCLEOTIDE SEQUENCE [LARGE SCALE GENOMIC DNA]</scope>
    <source>
        <strain evidence="8 9">BD-533</strain>
    </source>
</reference>
<dbReference type="GO" id="GO:0016853">
    <property type="term" value="F:isomerase activity"/>
    <property type="evidence" value="ECO:0007669"/>
    <property type="project" value="UniProtKB-KW"/>
</dbReference>
<accession>A0ABU6G7Y4</accession>
<organism evidence="8 9">
    <name type="scientific">Paenibacillus alba</name>
    <dbReference type="NCBI Taxonomy" id="1197127"/>
    <lineage>
        <taxon>Bacteria</taxon>
        <taxon>Bacillati</taxon>
        <taxon>Bacillota</taxon>
        <taxon>Bacilli</taxon>
        <taxon>Bacillales</taxon>
        <taxon>Paenibacillaceae</taxon>
        <taxon>Paenibacillus</taxon>
    </lineage>
</organism>
<sequence>MKRKAGLCKWMAAVVLVLTAVAIVVLAKGNLFVVQASSDDMAWVNEIPISVVEFNKALRKNRAYSGETPTDVWKQKALDDSVSIKMQQIIAQENGVWSDISYSSFLQQWKRENERRQQAIQNKQVVFGPTHYSEDGYFEYMLSNANIAVKKKKMQEQEAGLADGLKAFYERKKDSLYASPGSVKVQQVMLTFLDANHQASLKEKKRQEMEEVKAKLSSGADLEEVAKAYMPEGTISVQQFAANNVRQNLRSPAAQAALKMKQGEISDVIEENGSYILMKCMETSEPDSAYTPFEEIKEQILKDYIDDKYKEELQTRISRAQIMVNDRLYQAVKVGE</sequence>
<dbReference type="InterPro" id="IPR050245">
    <property type="entry name" value="PrsA_foldase"/>
</dbReference>
<name>A0ABU6G7Y4_9BACL</name>
<evidence type="ECO:0000256" key="4">
    <source>
        <dbReference type="ARBA" id="ARBA00023110"/>
    </source>
</evidence>
<dbReference type="EC" id="5.2.1.8" evidence="2"/>
<dbReference type="Pfam" id="PF13145">
    <property type="entry name" value="Rotamase_2"/>
    <property type="match status" value="1"/>
</dbReference>
<dbReference type="PROSITE" id="PS50198">
    <property type="entry name" value="PPIC_PPIASE_2"/>
    <property type="match status" value="1"/>
</dbReference>
<protein>
    <recommendedName>
        <fullName evidence="2">peptidylprolyl isomerase</fullName>
        <ecNumber evidence="2">5.2.1.8</ecNumber>
    </recommendedName>
</protein>
<evidence type="ECO:0000256" key="6">
    <source>
        <dbReference type="PROSITE-ProRule" id="PRU00278"/>
    </source>
</evidence>
<gene>
    <name evidence="8" type="ORF">P4I72_24425</name>
</gene>
<evidence type="ECO:0000256" key="5">
    <source>
        <dbReference type="ARBA" id="ARBA00023235"/>
    </source>
</evidence>
<evidence type="ECO:0000259" key="7">
    <source>
        <dbReference type="PROSITE" id="PS50198"/>
    </source>
</evidence>
<dbReference type="PANTHER" id="PTHR47245:SF1">
    <property type="entry name" value="FOLDASE PROTEIN PRSA"/>
    <property type="match status" value="1"/>
</dbReference>
<dbReference type="InterPro" id="IPR046357">
    <property type="entry name" value="PPIase_dom_sf"/>
</dbReference>
<feature type="domain" description="PpiC" evidence="7">
    <location>
        <begin position="180"/>
        <end position="282"/>
    </location>
</feature>
<dbReference type="Gene3D" id="3.10.50.40">
    <property type="match status" value="1"/>
</dbReference>
<evidence type="ECO:0000256" key="3">
    <source>
        <dbReference type="ARBA" id="ARBA00022729"/>
    </source>
</evidence>
<keyword evidence="9" id="KW-1185">Reference proteome</keyword>
<comment type="caution">
    <text evidence="8">The sequence shown here is derived from an EMBL/GenBank/DDBJ whole genome shotgun (WGS) entry which is preliminary data.</text>
</comment>
<dbReference type="EMBL" id="JARLKY010000063">
    <property type="protein sequence ID" value="MEC0230282.1"/>
    <property type="molecule type" value="Genomic_DNA"/>
</dbReference>
<keyword evidence="3" id="KW-0732">Signal</keyword>
<keyword evidence="4 6" id="KW-0697">Rotamase</keyword>
<evidence type="ECO:0000256" key="2">
    <source>
        <dbReference type="ARBA" id="ARBA00013194"/>
    </source>
</evidence>
<evidence type="ECO:0000256" key="1">
    <source>
        <dbReference type="ARBA" id="ARBA00000971"/>
    </source>
</evidence>
<keyword evidence="5 6" id="KW-0413">Isomerase</keyword>